<dbReference type="AlphaFoldDB" id="A0A4C1TZ41"/>
<organism evidence="1 2">
    <name type="scientific">Eumeta variegata</name>
    <name type="common">Bagworm moth</name>
    <name type="synonym">Eumeta japonica</name>
    <dbReference type="NCBI Taxonomy" id="151549"/>
    <lineage>
        <taxon>Eukaryota</taxon>
        <taxon>Metazoa</taxon>
        <taxon>Ecdysozoa</taxon>
        <taxon>Arthropoda</taxon>
        <taxon>Hexapoda</taxon>
        <taxon>Insecta</taxon>
        <taxon>Pterygota</taxon>
        <taxon>Neoptera</taxon>
        <taxon>Endopterygota</taxon>
        <taxon>Lepidoptera</taxon>
        <taxon>Glossata</taxon>
        <taxon>Ditrysia</taxon>
        <taxon>Tineoidea</taxon>
        <taxon>Psychidae</taxon>
        <taxon>Oiketicinae</taxon>
        <taxon>Eumeta</taxon>
    </lineage>
</organism>
<name>A0A4C1TZ41_EUMVA</name>
<keyword evidence="2" id="KW-1185">Reference proteome</keyword>
<reference evidence="1 2" key="1">
    <citation type="journal article" date="2019" name="Commun. Biol.">
        <title>The bagworm genome reveals a unique fibroin gene that provides high tensile strength.</title>
        <authorList>
            <person name="Kono N."/>
            <person name="Nakamura H."/>
            <person name="Ohtoshi R."/>
            <person name="Tomita M."/>
            <person name="Numata K."/>
            <person name="Arakawa K."/>
        </authorList>
    </citation>
    <scope>NUCLEOTIDE SEQUENCE [LARGE SCALE GENOMIC DNA]</scope>
</reference>
<protein>
    <submittedName>
        <fullName evidence="1">Uncharacterized protein</fullName>
    </submittedName>
</protein>
<gene>
    <name evidence="1" type="ORF">EVAR_20396_1</name>
</gene>
<evidence type="ECO:0000313" key="1">
    <source>
        <dbReference type="EMBL" id="GBP18866.1"/>
    </source>
</evidence>
<sequence>MQAARHHGYHGRAECTGTAAPCAHRTLDMSDAARLPRCRRQGAYPDIVGTIALIANRCFGRPLTDWIDHPDEDQSEKTKTAAR</sequence>
<dbReference type="EMBL" id="BGZK01000102">
    <property type="protein sequence ID" value="GBP18866.1"/>
    <property type="molecule type" value="Genomic_DNA"/>
</dbReference>
<evidence type="ECO:0000313" key="2">
    <source>
        <dbReference type="Proteomes" id="UP000299102"/>
    </source>
</evidence>
<accession>A0A4C1TZ41</accession>
<comment type="caution">
    <text evidence="1">The sequence shown here is derived from an EMBL/GenBank/DDBJ whole genome shotgun (WGS) entry which is preliminary data.</text>
</comment>
<proteinExistence type="predicted"/>
<dbReference type="Proteomes" id="UP000299102">
    <property type="component" value="Unassembled WGS sequence"/>
</dbReference>